<evidence type="ECO:0000313" key="3">
    <source>
        <dbReference type="EMBL" id="CAF3807103.1"/>
    </source>
</evidence>
<sequence>MAVAGDIKIGNDDFTHEINTLEQERELVNADIAVIEKNDAKIEDETMIKLKIGYLRKGVEAITAKIAFYVYCRSRIHMKSNY</sequence>
<dbReference type="EMBL" id="CAJNON010000384">
    <property type="protein sequence ID" value="CAF1233911.1"/>
    <property type="molecule type" value="Genomic_DNA"/>
</dbReference>
<evidence type="ECO:0000313" key="4">
    <source>
        <dbReference type="Proteomes" id="UP000663891"/>
    </source>
</evidence>
<evidence type="ECO:0000313" key="2">
    <source>
        <dbReference type="EMBL" id="CAF1233911.1"/>
    </source>
</evidence>
<name>A0A814YTK2_9BILA</name>
<feature type="coiled-coil region" evidence="1">
    <location>
        <begin position="11"/>
        <end position="38"/>
    </location>
</feature>
<comment type="caution">
    <text evidence="2">The sequence shown here is derived from an EMBL/GenBank/DDBJ whole genome shotgun (WGS) entry which is preliminary data.</text>
</comment>
<dbReference type="EMBL" id="CAJOAY010001188">
    <property type="protein sequence ID" value="CAF3807103.1"/>
    <property type="molecule type" value="Genomic_DNA"/>
</dbReference>
<protein>
    <submittedName>
        <fullName evidence="2">Uncharacterized protein</fullName>
    </submittedName>
</protein>
<accession>A0A814YTK2</accession>
<keyword evidence="1" id="KW-0175">Coiled coil</keyword>
<gene>
    <name evidence="3" type="ORF">OKA104_LOCUS18835</name>
    <name evidence="2" type="ORF">VCS650_LOCUS27404</name>
</gene>
<reference evidence="2" key="1">
    <citation type="submission" date="2021-02" db="EMBL/GenBank/DDBJ databases">
        <authorList>
            <person name="Nowell W R."/>
        </authorList>
    </citation>
    <scope>NUCLEOTIDE SEQUENCE</scope>
</reference>
<dbReference type="Proteomes" id="UP000663891">
    <property type="component" value="Unassembled WGS sequence"/>
</dbReference>
<dbReference type="Proteomes" id="UP000663881">
    <property type="component" value="Unassembled WGS sequence"/>
</dbReference>
<dbReference type="AlphaFoldDB" id="A0A814YTK2"/>
<proteinExistence type="predicted"/>
<organism evidence="2 4">
    <name type="scientific">Adineta steineri</name>
    <dbReference type="NCBI Taxonomy" id="433720"/>
    <lineage>
        <taxon>Eukaryota</taxon>
        <taxon>Metazoa</taxon>
        <taxon>Spiralia</taxon>
        <taxon>Gnathifera</taxon>
        <taxon>Rotifera</taxon>
        <taxon>Eurotatoria</taxon>
        <taxon>Bdelloidea</taxon>
        <taxon>Adinetida</taxon>
        <taxon>Adinetidae</taxon>
        <taxon>Adineta</taxon>
    </lineage>
</organism>
<evidence type="ECO:0000256" key="1">
    <source>
        <dbReference type="SAM" id="Coils"/>
    </source>
</evidence>